<feature type="region of interest" description="Disordered" evidence="7">
    <location>
        <begin position="232"/>
        <end position="261"/>
    </location>
</feature>
<reference evidence="9 10" key="1">
    <citation type="journal article" date="2021" name="Commun. Biol.">
        <title>The genome of Shorea leprosula (Dipterocarpaceae) highlights the ecological relevance of drought in aseasonal tropical rainforests.</title>
        <authorList>
            <person name="Ng K.K.S."/>
            <person name="Kobayashi M.J."/>
            <person name="Fawcett J.A."/>
            <person name="Hatakeyama M."/>
            <person name="Paape T."/>
            <person name="Ng C.H."/>
            <person name="Ang C.C."/>
            <person name="Tnah L.H."/>
            <person name="Lee C.T."/>
            <person name="Nishiyama T."/>
            <person name="Sese J."/>
            <person name="O'Brien M.J."/>
            <person name="Copetti D."/>
            <person name="Mohd Noor M.I."/>
            <person name="Ong R.C."/>
            <person name="Putra M."/>
            <person name="Sireger I.Z."/>
            <person name="Indrioko S."/>
            <person name="Kosugi Y."/>
            <person name="Izuno A."/>
            <person name="Isagi Y."/>
            <person name="Lee S.L."/>
            <person name="Shimizu K.K."/>
        </authorList>
    </citation>
    <scope>NUCLEOTIDE SEQUENCE [LARGE SCALE GENOMIC DNA]</scope>
    <source>
        <strain evidence="9">214</strain>
    </source>
</reference>
<dbReference type="GO" id="GO:0005634">
    <property type="term" value="C:nucleus"/>
    <property type="evidence" value="ECO:0007669"/>
    <property type="project" value="UniProtKB-SubCell"/>
</dbReference>
<sequence>MCLLKVASGKDEINNERNIDQWLFQPLVHSEDGGKGSSMFSRLNREQEMSVMVSALAHVVAGDVPDQAGDFVDGSLGSPSSWEFGVQNRGREEVGGGMLQAQSVSRPCREFGGFPHGGGSSSSSSSGRGNNTNGDPMKLIPVYEYNSNDQTYGSEEPGRRYRGVRQRPWGKWAAEIRDPFKAARVWLGTFDTAEAAARAYDEAAFRFRGNKAKLNFPENVKLRPPPMANPVPTQLTISHSDNTPLSIPVSTEPNSQFQPPYHLQNPDISKAYFGYYGEFQMQQQGRLHEQLAFSSSLSSHSQSSSVAPLSSSSSPPMSYPHLFPIQPSAHLNLATSQDSAADFLVHLWSDSSHHSSTSK</sequence>
<accession>A0AAV5KKV0</accession>
<dbReference type="InterPro" id="IPR016177">
    <property type="entry name" value="DNA-bd_dom_sf"/>
</dbReference>
<organism evidence="9 10">
    <name type="scientific">Rubroshorea leprosula</name>
    <dbReference type="NCBI Taxonomy" id="152421"/>
    <lineage>
        <taxon>Eukaryota</taxon>
        <taxon>Viridiplantae</taxon>
        <taxon>Streptophyta</taxon>
        <taxon>Embryophyta</taxon>
        <taxon>Tracheophyta</taxon>
        <taxon>Spermatophyta</taxon>
        <taxon>Magnoliopsida</taxon>
        <taxon>eudicotyledons</taxon>
        <taxon>Gunneridae</taxon>
        <taxon>Pentapetalae</taxon>
        <taxon>rosids</taxon>
        <taxon>malvids</taxon>
        <taxon>Malvales</taxon>
        <taxon>Dipterocarpaceae</taxon>
        <taxon>Rubroshorea</taxon>
    </lineage>
</organism>
<dbReference type="InterPro" id="IPR036955">
    <property type="entry name" value="AP2/ERF_dom_sf"/>
</dbReference>
<keyword evidence="5" id="KW-0539">Nucleus</keyword>
<keyword evidence="2" id="KW-0805">Transcription regulation</keyword>
<dbReference type="AlphaFoldDB" id="A0AAV5KKV0"/>
<evidence type="ECO:0000313" key="9">
    <source>
        <dbReference type="EMBL" id="GKV25232.1"/>
    </source>
</evidence>
<dbReference type="SMART" id="SM00380">
    <property type="entry name" value="AP2"/>
    <property type="match status" value="1"/>
</dbReference>
<comment type="subcellular location">
    <subcellularLocation>
        <location evidence="1">Nucleus</location>
    </subcellularLocation>
</comment>
<protein>
    <recommendedName>
        <fullName evidence="8">AP2/ERF domain-containing protein</fullName>
    </recommendedName>
</protein>
<dbReference type="PANTHER" id="PTHR31190:SF445">
    <property type="entry name" value="ETHYLENE-RESPONSIVE TRANSCRIPTION FACTOR RAP2-6"/>
    <property type="match status" value="1"/>
</dbReference>
<evidence type="ECO:0000259" key="8">
    <source>
        <dbReference type="PROSITE" id="PS51032"/>
    </source>
</evidence>
<dbReference type="PROSITE" id="PS51032">
    <property type="entry name" value="AP2_ERF"/>
    <property type="match status" value="1"/>
</dbReference>
<evidence type="ECO:0000256" key="7">
    <source>
        <dbReference type="SAM" id="MobiDB-lite"/>
    </source>
</evidence>
<evidence type="ECO:0000256" key="2">
    <source>
        <dbReference type="ARBA" id="ARBA00023015"/>
    </source>
</evidence>
<dbReference type="GO" id="GO:0009873">
    <property type="term" value="P:ethylene-activated signaling pathway"/>
    <property type="evidence" value="ECO:0007669"/>
    <property type="project" value="InterPro"/>
</dbReference>
<name>A0AAV5KKV0_9ROSI</name>
<evidence type="ECO:0000256" key="4">
    <source>
        <dbReference type="ARBA" id="ARBA00023163"/>
    </source>
</evidence>
<dbReference type="GO" id="GO:0003700">
    <property type="term" value="F:DNA-binding transcription factor activity"/>
    <property type="evidence" value="ECO:0007669"/>
    <property type="project" value="InterPro"/>
</dbReference>
<evidence type="ECO:0000256" key="1">
    <source>
        <dbReference type="ARBA" id="ARBA00004123"/>
    </source>
</evidence>
<dbReference type="InterPro" id="IPR001471">
    <property type="entry name" value="AP2/ERF_dom"/>
</dbReference>
<dbReference type="FunFam" id="3.30.730.10:FF:000001">
    <property type="entry name" value="Ethylene-responsive transcription factor 2"/>
    <property type="match status" value="1"/>
</dbReference>
<evidence type="ECO:0000313" key="10">
    <source>
        <dbReference type="Proteomes" id="UP001054252"/>
    </source>
</evidence>
<comment type="caution">
    <text evidence="9">The sequence shown here is derived from an EMBL/GenBank/DDBJ whole genome shotgun (WGS) entry which is preliminary data.</text>
</comment>
<dbReference type="CDD" id="cd00018">
    <property type="entry name" value="AP2"/>
    <property type="match status" value="1"/>
</dbReference>
<evidence type="ECO:0000256" key="6">
    <source>
        <dbReference type="ARBA" id="ARBA00024343"/>
    </source>
</evidence>
<dbReference type="SUPFAM" id="SSF54171">
    <property type="entry name" value="DNA-binding domain"/>
    <property type="match status" value="1"/>
</dbReference>
<dbReference type="PANTHER" id="PTHR31190">
    <property type="entry name" value="DNA-BINDING DOMAIN"/>
    <property type="match status" value="1"/>
</dbReference>
<feature type="domain" description="AP2/ERF" evidence="8">
    <location>
        <begin position="160"/>
        <end position="217"/>
    </location>
</feature>
<dbReference type="InterPro" id="IPR044808">
    <property type="entry name" value="ERF_plant"/>
</dbReference>
<dbReference type="Gene3D" id="3.30.730.10">
    <property type="entry name" value="AP2/ERF domain"/>
    <property type="match status" value="1"/>
</dbReference>
<dbReference type="EMBL" id="BPVZ01000068">
    <property type="protein sequence ID" value="GKV25232.1"/>
    <property type="molecule type" value="Genomic_DNA"/>
</dbReference>
<evidence type="ECO:0000256" key="5">
    <source>
        <dbReference type="ARBA" id="ARBA00023242"/>
    </source>
</evidence>
<feature type="compositionally biased region" description="Polar residues" evidence="7">
    <location>
        <begin position="232"/>
        <end position="258"/>
    </location>
</feature>
<dbReference type="PRINTS" id="PR00367">
    <property type="entry name" value="ETHRSPELEMNT"/>
</dbReference>
<comment type="similarity">
    <text evidence="6">Belongs to the AP2/ERF transcription factor family. ERF subfamily.</text>
</comment>
<feature type="region of interest" description="Disordered" evidence="7">
    <location>
        <begin position="107"/>
        <end position="140"/>
    </location>
</feature>
<dbReference type="GO" id="GO:0003677">
    <property type="term" value="F:DNA binding"/>
    <property type="evidence" value="ECO:0007669"/>
    <property type="project" value="UniProtKB-KW"/>
</dbReference>
<keyword evidence="4" id="KW-0804">Transcription</keyword>
<proteinExistence type="inferred from homology"/>
<dbReference type="Proteomes" id="UP001054252">
    <property type="component" value="Unassembled WGS sequence"/>
</dbReference>
<keyword evidence="3" id="KW-0238">DNA-binding</keyword>
<evidence type="ECO:0000256" key="3">
    <source>
        <dbReference type="ARBA" id="ARBA00023125"/>
    </source>
</evidence>
<dbReference type="Pfam" id="PF00847">
    <property type="entry name" value="AP2"/>
    <property type="match status" value="1"/>
</dbReference>
<gene>
    <name evidence="9" type="ORF">SLEP1_g34699</name>
</gene>
<keyword evidence="10" id="KW-1185">Reference proteome</keyword>